<dbReference type="EMBL" id="BAAALG010000017">
    <property type="protein sequence ID" value="GAA1114673.1"/>
    <property type="molecule type" value="Genomic_DNA"/>
</dbReference>
<comment type="caution">
    <text evidence="8">The sequence shown here is derived from an EMBL/GenBank/DDBJ whole genome shotgun (WGS) entry which is preliminary data.</text>
</comment>
<keyword evidence="5 7" id="KW-0472">Membrane</keyword>
<keyword evidence="3 7" id="KW-0812">Transmembrane</keyword>
<evidence type="ECO:0000256" key="3">
    <source>
        <dbReference type="ARBA" id="ARBA00022692"/>
    </source>
</evidence>
<feature type="compositionally biased region" description="Basic and acidic residues" evidence="6">
    <location>
        <begin position="108"/>
        <end position="120"/>
    </location>
</feature>
<evidence type="ECO:0000256" key="1">
    <source>
        <dbReference type="ARBA" id="ARBA00004236"/>
    </source>
</evidence>
<evidence type="ECO:0000256" key="2">
    <source>
        <dbReference type="ARBA" id="ARBA00022475"/>
    </source>
</evidence>
<keyword evidence="4 7" id="KW-1133">Transmembrane helix</keyword>
<evidence type="ECO:0000256" key="5">
    <source>
        <dbReference type="ARBA" id="ARBA00023136"/>
    </source>
</evidence>
<dbReference type="RefSeq" id="WP_343996844.1">
    <property type="nucleotide sequence ID" value="NZ_BAAALG010000017.1"/>
</dbReference>
<dbReference type="Proteomes" id="UP001501581">
    <property type="component" value="Unassembled WGS sequence"/>
</dbReference>
<organism evidence="8 9">
    <name type="scientific">Nocardioides dubius</name>
    <dbReference type="NCBI Taxonomy" id="317019"/>
    <lineage>
        <taxon>Bacteria</taxon>
        <taxon>Bacillati</taxon>
        <taxon>Actinomycetota</taxon>
        <taxon>Actinomycetes</taxon>
        <taxon>Propionibacteriales</taxon>
        <taxon>Nocardioidaceae</taxon>
        <taxon>Nocardioides</taxon>
    </lineage>
</organism>
<proteinExistence type="predicted"/>
<dbReference type="InterPro" id="IPR022781">
    <property type="entry name" value="Flagellar_biosynth_FliO"/>
</dbReference>
<reference evidence="8 9" key="1">
    <citation type="journal article" date="2019" name="Int. J. Syst. Evol. Microbiol.">
        <title>The Global Catalogue of Microorganisms (GCM) 10K type strain sequencing project: providing services to taxonomists for standard genome sequencing and annotation.</title>
        <authorList>
            <consortium name="The Broad Institute Genomics Platform"/>
            <consortium name="The Broad Institute Genome Sequencing Center for Infectious Disease"/>
            <person name="Wu L."/>
            <person name="Ma J."/>
        </authorList>
    </citation>
    <scope>NUCLEOTIDE SEQUENCE [LARGE SCALE GENOMIC DNA]</scope>
    <source>
        <strain evidence="8 9">JCM 13008</strain>
    </source>
</reference>
<name>A0ABN1U359_9ACTN</name>
<evidence type="ECO:0000313" key="8">
    <source>
        <dbReference type="EMBL" id="GAA1114673.1"/>
    </source>
</evidence>
<evidence type="ECO:0000256" key="6">
    <source>
        <dbReference type="SAM" id="MobiDB-lite"/>
    </source>
</evidence>
<evidence type="ECO:0000256" key="4">
    <source>
        <dbReference type="ARBA" id="ARBA00022989"/>
    </source>
</evidence>
<dbReference type="Pfam" id="PF04347">
    <property type="entry name" value="FliO"/>
    <property type="match status" value="1"/>
</dbReference>
<evidence type="ECO:0008006" key="10">
    <source>
        <dbReference type="Google" id="ProtNLM"/>
    </source>
</evidence>
<keyword evidence="2" id="KW-1003">Cell membrane</keyword>
<keyword evidence="9" id="KW-1185">Reference proteome</keyword>
<comment type="subcellular location">
    <subcellularLocation>
        <location evidence="1">Cell membrane</location>
    </subcellularLocation>
</comment>
<feature type="region of interest" description="Disordered" evidence="6">
    <location>
        <begin position="97"/>
        <end position="133"/>
    </location>
</feature>
<sequence length="197" mass="21083">MLELTIRLIASLAIVVGLLLLAAKFFGRQFQSRVGATIQVLHRQALTRSASVAVVVVGPRVLVLGTTDQQVNVLAELDPEELDLEVTEAGVTVLRDDVSDDADLTGDPIHEDLEDPDHPSDPGSPVLGPVDDVRPVGAHRRRARTMLPSGRIRSGRAAREQVEEIPGVVEAKGPLAGSILSPQTWRQAFAAASRRAS</sequence>
<gene>
    <name evidence="8" type="ORF">GCM10009668_41570</name>
</gene>
<accession>A0ABN1U359</accession>
<evidence type="ECO:0000256" key="7">
    <source>
        <dbReference type="SAM" id="Phobius"/>
    </source>
</evidence>
<evidence type="ECO:0000313" key="9">
    <source>
        <dbReference type="Proteomes" id="UP001501581"/>
    </source>
</evidence>
<protein>
    <recommendedName>
        <fullName evidence="10">Flagellar protein FliO/FliZ</fullName>
    </recommendedName>
</protein>
<feature type="transmembrane region" description="Helical" evidence="7">
    <location>
        <begin position="6"/>
        <end position="26"/>
    </location>
</feature>